<dbReference type="Pfam" id="PF04178">
    <property type="entry name" value="Got1"/>
    <property type="match status" value="1"/>
</dbReference>
<dbReference type="GO" id="GO:0005737">
    <property type="term" value="C:cytoplasm"/>
    <property type="evidence" value="ECO:0007669"/>
    <property type="project" value="UniProtKB-ARBA"/>
</dbReference>
<evidence type="ECO:0000256" key="6">
    <source>
        <dbReference type="ARBA" id="ARBA00023136"/>
    </source>
</evidence>
<evidence type="ECO:0000256" key="2">
    <source>
        <dbReference type="ARBA" id="ARBA00022448"/>
    </source>
</evidence>
<sequence length="204" mass="21897">MFGGTRANFGGTSLFAGDTARESQSLFGRAHQKLYGVSETASGKMNAAIEAVTIGQEAWVTFVALFLAGCFFLALSLTSLPFVVWAPQKFAGVFTVGNCCFLASFAVVRGVGALVSHLFSRDRWQLAVGYVGSMVGTLGACMWCHSSLMTLCFVVFQVTCLLWLFVSYIPGGTWALQRLQSVFCGCLGRACCSKCFSPLDDVPL</sequence>
<evidence type="ECO:0000256" key="8">
    <source>
        <dbReference type="RuleBase" id="RU363111"/>
    </source>
</evidence>
<evidence type="ECO:0000256" key="4">
    <source>
        <dbReference type="ARBA" id="ARBA00022927"/>
    </source>
</evidence>
<dbReference type="GO" id="GO:0016192">
    <property type="term" value="P:vesicle-mediated transport"/>
    <property type="evidence" value="ECO:0007669"/>
    <property type="project" value="InterPro"/>
</dbReference>
<keyword evidence="3 8" id="KW-0812">Transmembrane</keyword>
<evidence type="ECO:0000256" key="7">
    <source>
        <dbReference type="ARBA" id="ARBA00025800"/>
    </source>
</evidence>
<comment type="subcellular location">
    <subcellularLocation>
        <location evidence="1 8">Membrane</location>
        <topology evidence="1 8">Multi-pass membrane protein</topology>
    </subcellularLocation>
</comment>
<dbReference type="EMBL" id="HBFQ01045049">
    <property type="protein sequence ID" value="CAD8857620.1"/>
    <property type="molecule type" value="Transcribed_RNA"/>
</dbReference>
<feature type="transmembrane region" description="Helical" evidence="8">
    <location>
        <begin position="124"/>
        <end position="144"/>
    </location>
</feature>
<evidence type="ECO:0000256" key="5">
    <source>
        <dbReference type="ARBA" id="ARBA00022989"/>
    </source>
</evidence>
<accession>A0A7S1AKW9</accession>
<keyword evidence="4 8" id="KW-0653">Protein transport</keyword>
<dbReference type="GO" id="GO:0012505">
    <property type="term" value="C:endomembrane system"/>
    <property type="evidence" value="ECO:0007669"/>
    <property type="project" value="UniProtKB-ARBA"/>
</dbReference>
<dbReference type="GO" id="GO:0016020">
    <property type="term" value="C:membrane"/>
    <property type="evidence" value="ECO:0007669"/>
    <property type="project" value="UniProtKB-SubCell"/>
</dbReference>
<dbReference type="PANTHER" id="PTHR23137:SF36">
    <property type="entry name" value="VESICLE TRANSPORT PROTEIN SFT2C"/>
    <property type="match status" value="1"/>
</dbReference>
<proteinExistence type="inferred from homology"/>
<evidence type="ECO:0000313" key="9">
    <source>
        <dbReference type="EMBL" id="CAD8857620.1"/>
    </source>
</evidence>
<dbReference type="GO" id="GO:0015031">
    <property type="term" value="P:protein transport"/>
    <property type="evidence" value="ECO:0007669"/>
    <property type="project" value="UniProtKB-KW"/>
</dbReference>
<feature type="transmembrane region" description="Helical" evidence="8">
    <location>
        <begin position="90"/>
        <end position="112"/>
    </location>
</feature>
<feature type="transmembrane region" description="Helical" evidence="8">
    <location>
        <begin position="151"/>
        <end position="169"/>
    </location>
</feature>
<name>A0A7S1AKW9_NOCSC</name>
<keyword evidence="2 8" id="KW-0813">Transport</keyword>
<protein>
    <recommendedName>
        <fullName evidence="8">Vesicle transport protein</fullName>
    </recommendedName>
</protein>
<reference evidence="9" key="1">
    <citation type="submission" date="2021-01" db="EMBL/GenBank/DDBJ databases">
        <authorList>
            <person name="Corre E."/>
            <person name="Pelletier E."/>
            <person name="Niang G."/>
            <person name="Scheremetjew M."/>
            <person name="Finn R."/>
            <person name="Kale V."/>
            <person name="Holt S."/>
            <person name="Cochrane G."/>
            <person name="Meng A."/>
            <person name="Brown T."/>
            <person name="Cohen L."/>
        </authorList>
    </citation>
    <scope>NUCLEOTIDE SEQUENCE</scope>
</reference>
<organism evidence="9">
    <name type="scientific">Noctiluca scintillans</name>
    <name type="common">Sea sparkle</name>
    <name type="synonym">Red tide dinoflagellate</name>
    <dbReference type="NCBI Taxonomy" id="2966"/>
    <lineage>
        <taxon>Eukaryota</taxon>
        <taxon>Sar</taxon>
        <taxon>Alveolata</taxon>
        <taxon>Dinophyceae</taxon>
        <taxon>Noctilucales</taxon>
        <taxon>Noctilucaceae</taxon>
        <taxon>Noctiluca</taxon>
    </lineage>
</organism>
<dbReference type="PANTHER" id="PTHR23137">
    <property type="entry name" value="VESICLE TRANSPORT PROTEIN-RELATED"/>
    <property type="match status" value="1"/>
</dbReference>
<feature type="transmembrane region" description="Helical" evidence="8">
    <location>
        <begin position="59"/>
        <end position="83"/>
    </location>
</feature>
<comment type="similarity">
    <text evidence="7 8">Belongs to the SFT2 family.</text>
</comment>
<keyword evidence="5 8" id="KW-1133">Transmembrane helix</keyword>
<comment type="function">
    <text evidence="8">May be involved in fusion of retrograde transport vesicles derived from an endocytic compartment with the Golgi complex.</text>
</comment>
<dbReference type="InterPro" id="IPR011691">
    <property type="entry name" value="Vesicle_transpt_SFT2"/>
</dbReference>
<gene>
    <name evidence="9" type="ORF">NSCI0253_LOCUS31972</name>
</gene>
<evidence type="ECO:0000256" key="3">
    <source>
        <dbReference type="ARBA" id="ARBA00022692"/>
    </source>
</evidence>
<evidence type="ECO:0000256" key="1">
    <source>
        <dbReference type="ARBA" id="ARBA00004141"/>
    </source>
</evidence>
<dbReference type="AlphaFoldDB" id="A0A7S1AKW9"/>
<dbReference type="InterPro" id="IPR007305">
    <property type="entry name" value="Vesicle_transpt_Got1/SFT2"/>
</dbReference>
<keyword evidence="6 8" id="KW-0472">Membrane</keyword>